<dbReference type="SUPFAM" id="SSF53474">
    <property type="entry name" value="alpha/beta-Hydrolases"/>
    <property type="match status" value="1"/>
</dbReference>
<feature type="domain" description="Dienelactone hydrolase" evidence="1">
    <location>
        <begin position="85"/>
        <end position="294"/>
    </location>
</feature>
<proteinExistence type="predicted"/>
<organism evidence="3 4">
    <name type="scientific">Serratia odorifera DSM 4582</name>
    <dbReference type="NCBI Taxonomy" id="667129"/>
    <lineage>
        <taxon>Bacteria</taxon>
        <taxon>Pseudomonadati</taxon>
        <taxon>Pseudomonadota</taxon>
        <taxon>Gammaproteobacteria</taxon>
        <taxon>Enterobacterales</taxon>
        <taxon>Yersiniaceae</taxon>
        <taxon>Serratia</taxon>
    </lineage>
</organism>
<evidence type="ECO:0000313" key="4">
    <source>
        <dbReference type="Proteomes" id="UP000005723"/>
    </source>
</evidence>
<name>D4E6J2_SEROD</name>
<dbReference type="PANTHER" id="PTHR46623">
    <property type="entry name" value="CARBOXYMETHYLENEBUTENOLIDASE-RELATED"/>
    <property type="match status" value="1"/>
</dbReference>
<dbReference type="AlphaFoldDB" id="D4E6J2"/>
<gene>
    <name evidence="3" type="ORF">HMPREF0758_3792</name>
</gene>
<dbReference type="InterPro" id="IPR057802">
    <property type="entry name" value="YqhI_dom"/>
</dbReference>
<evidence type="ECO:0000259" key="1">
    <source>
        <dbReference type="Pfam" id="PF01738"/>
    </source>
</evidence>
<dbReference type="EMBL" id="ADBY01000052">
    <property type="protein sequence ID" value="EFE94558.1"/>
    <property type="molecule type" value="Genomic_DNA"/>
</dbReference>
<dbReference type="InterPro" id="IPR051049">
    <property type="entry name" value="Dienelactone_hydrolase-like"/>
</dbReference>
<dbReference type="InterPro" id="IPR029058">
    <property type="entry name" value="AB_hydrolase_fold"/>
</dbReference>
<dbReference type="Proteomes" id="UP000005723">
    <property type="component" value="Unassembled WGS sequence"/>
</dbReference>
<dbReference type="EC" id="3.1.1.45" evidence="3"/>
<keyword evidence="3" id="KW-0378">Hydrolase</keyword>
<feature type="domain" description="YqhI" evidence="2">
    <location>
        <begin position="1"/>
        <end position="36"/>
    </location>
</feature>
<reference evidence="3 4" key="1">
    <citation type="submission" date="2010-01" db="EMBL/GenBank/DDBJ databases">
        <authorList>
            <person name="Muzny D."/>
            <person name="Qin X."/>
            <person name="Deng J."/>
            <person name="Jiang H."/>
            <person name="Liu Y."/>
            <person name="Qu J."/>
            <person name="Song X.-Z."/>
            <person name="Zhang L."/>
            <person name="Thornton R."/>
            <person name="Coyle M."/>
            <person name="Francisco L."/>
            <person name="Jackson L."/>
            <person name="Javaid M."/>
            <person name="Korchina V."/>
            <person name="Kovar C."/>
            <person name="Mata R."/>
            <person name="Mathew T."/>
            <person name="Ngo R."/>
            <person name="Nguyen L."/>
            <person name="Nguyen N."/>
            <person name="Okwuonu G."/>
            <person name="Ongeri F."/>
            <person name="Pham C."/>
            <person name="Simmons D."/>
            <person name="Wilczek-Boney K."/>
            <person name="Hale W."/>
            <person name="Jakkamsetti A."/>
            <person name="Pham P."/>
            <person name="Ruth R."/>
            <person name="San Lucas F."/>
            <person name="Warren J."/>
            <person name="Zhang J."/>
            <person name="Zhao Z."/>
            <person name="Zhou C."/>
            <person name="Zhu D."/>
            <person name="Lee S."/>
            <person name="Bess C."/>
            <person name="Blankenburg K."/>
            <person name="Forbes L."/>
            <person name="Fu Q."/>
            <person name="Gubbala S."/>
            <person name="Hirani K."/>
            <person name="Jayaseelan J.C."/>
            <person name="Lara F."/>
            <person name="Munidasa M."/>
            <person name="Palculict T."/>
            <person name="Patil S."/>
            <person name="Pu L.-L."/>
            <person name="Saada N."/>
            <person name="Tang L."/>
            <person name="Weissenberger G."/>
            <person name="Zhu Y."/>
            <person name="Hemphill L."/>
            <person name="Shang Y."/>
            <person name="Youmans B."/>
            <person name="Ayvaz T."/>
            <person name="Ross M."/>
            <person name="Santibanez J."/>
            <person name="Aqrawi P."/>
            <person name="Gross S."/>
            <person name="Joshi V."/>
            <person name="Fowler G."/>
            <person name="Nazareth L."/>
            <person name="Reid J."/>
            <person name="Worley K."/>
            <person name="Petrosino J."/>
            <person name="Highlander S."/>
            <person name="Gibbs R."/>
        </authorList>
    </citation>
    <scope>NUCLEOTIDE SEQUENCE [LARGE SCALE GENOMIC DNA]</scope>
    <source>
        <strain evidence="3 4">DSM 4582</strain>
    </source>
</reference>
<keyword evidence="4" id="KW-1185">Reference proteome</keyword>
<evidence type="ECO:0000259" key="2">
    <source>
        <dbReference type="Pfam" id="PF23678"/>
    </source>
</evidence>
<accession>D4E6J2</accession>
<sequence>MTRLTAKDFPPELLELYDYYAHGKISRREFLDRAAKYAVGGVTAIMLLNSLSPNYALAQQVAANDPQIHAGYISYPSPNGHGEVRAYQVTPSAASGPLPAIVVVHENRGLNPYIEDVARRVAKAGYLALAPDGLSSVGGYPGNDDKGRELQQQVDPQKLMNDFFAAIEFLMKNEAVNGKVGITGFCYGGGVANAAAVAYPELAAAVPFYGRQPKAEDVPRIKAPLLIHYAELDTRINEGWPAYKAALETNEKVYQAYIYPAVNHGFHNDTTPRYDEAAANLAWARTLEWFKRYLT</sequence>
<dbReference type="STRING" id="667129.HMPREF0758_3792"/>
<dbReference type="InterPro" id="IPR048094">
    <property type="entry name" value="YghX_hydrolase-like"/>
</dbReference>
<dbReference type="HOGENOM" id="CLU_054590_7_2_6"/>
<dbReference type="NCBIfam" id="NF041440">
    <property type="entry name" value="hydrolase_YghX"/>
    <property type="match status" value="1"/>
</dbReference>
<dbReference type="OrthoDB" id="9787933at2"/>
<evidence type="ECO:0000313" key="3">
    <source>
        <dbReference type="EMBL" id="EFE94558.1"/>
    </source>
</evidence>
<dbReference type="Pfam" id="PF01738">
    <property type="entry name" value="DLH"/>
    <property type="match status" value="1"/>
</dbReference>
<dbReference type="Gene3D" id="3.40.50.1820">
    <property type="entry name" value="alpha/beta hydrolase"/>
    <property type="match status" value="1"/>
</dbReference>
<dbReference type="PANTHER" id="PTHR46623:SF6">
    <property type="entry name" value="ALPHA_BETA-HYDROLASES SUPERFAMILY PROTEIN"/>
    <property type="match status" value="1"/>
</dbReference>
<comment type="caution">
    <text evidence="3">The sequence shown here is derived from an EMBL/GenBank/DDBJ whole genome shotgun (WGS) entry which is preliminary data.</text>
</comment>
<dbReference type="RefSeq" id="WP_004963137.1">
    <property type="nucleotide sequence ID" value="NZ_GG753567.1"/>
</dbReference>
<protein>
    <submittedName>
        <fullName evidence="3">Tat pathway signal sequence domain protein</fullName>
        <ecNumber evidence="3">3.1.1.45</ecNumber>
    </submittedName>
</protein>
<dbReference type="Pfam" id="PF23678">
    <property type="entry name" value="YqhI"/>
    <property type="match status" value="1"/>
</dbReference>
<dbReference type="InterPro" id="IPR006311">
    <property type="entry name" value="TAT_signal"/>
</dbReference>
<dbReference type="GO" id="GO:0008806">
    <property type="term" value="F:carboxymethylenebutenolidase activity"/>
    <property type="evidence" value="ECO:0007669"/>
    <property type="project" value="UniProtKB-EC"/>
</dbReference>
<dbReference type="PROSITE" id="PS51318">
    <property type="entry name" value="TAT"/>
    <property type="match status" value="1"/>
</dbReference>
<dbReference type="InterPro" id="IPR002925">
    <property type="entry name" value="Dienelactn_hydro"/>
</dbReference>